<dbReference type="InterPro" id="IPR036676">
    <property type="entry name" value="PurM-like_C_sf"/>
</dbReference>
<feature type="binding site" evidence="2">
    <location>
        <position position="71"/>
    </location>
    <ligand>
        <name>Mg(2+)</name>
        <dbReference type="ChEBI" id="CHEBI:18420"/>
        <label>2</label>
    </ligand>
</feature>
<dbReference type="AlphaFoldDB" id="A0A2R4XKK7"/>
<dbReference type="Pfam" id="PF02769">
    <property type="entry name" value="AIRS_C"/>
    <property type="match status" value="1"/>
</dbReference>
<dbReference type="PIRSF" id="PIRSF005303">
    <property type="entry name" value="Thiam_monoph_kin"/>
    <property type="match status" value="1"/>
</dbReference>
<feature type="binding site" evidence="2">
    <location>
        <position position="212"/>
    </location>
    <ligand>
        <name>ATP</name>
        <dbReference type="ChEBI" id="CHEBI:30616"/>
    </ligand>
</feature>
<feature type="domain" description="PurM-like N-terminal" evidence="3">
    <location>
        <begin position="24"/>
        <end position="135"/>
    </location>
</feature>
<proteinExistence type="inferred from homology"/>
<feature type="binding site" evidence="2">
    <location>
        <position position="316"/>
    </location>
    <ligand>
        <name>substrate</name>
    </ligand>
</feature>
<keyword evidence="1 2" id="KW-0784">Thiamine biosynthesis</keyword>
<comment type="similarity">
    <text evidence="2">Belongs to the thiamine-monophosphate kinase family.</text>
</comment>
<dbReference type="RefSeq" id="WP_108621730.1">
    <property type="nucleotide sequence ID" value="NZ_CP028901.1"/>
</dbReference>
<feature type="binding site" evidence="2">
    <location>
        <position position="71"/>
    </location>
    <ligand>
        <name>Mg(2+)</name>
        <dbReference type="ChEBI" id="CHEBI:18420"/>
        <label>3</label>
    </ligand>
</feature>
<evidence type="ECO:0000256" key="2">
    <source>
        <dbReference type="HAMAP-Rule" id="MF_02128"/>
    </source>
</evidence>
<feature type="binding site" evidence="2">
    <location>
        <position position="26"/>
    </location>
    <ligand>
        <name>Mg(2+)</name>
        <dbReference type="ChEBI" id="CHEBI:18420"/>
        <label>4</label>
    </ligand>
</feature>
<keyword evidence="2 5" id="KW-0418">Kinase</keyword>
<dbReference type="InterPro" id="IPR036921">
    <property type="entry name" value="PurM-like_N_sf"/>
</dbReference>
<dbReference type="HAMAP" id="MF_02128">
    <property type="entry name" value="TMP_kinase"/>
    <property type="match status" value="1"/>
</dbReference>
<name>A0A2R4XKK7_9BURK</name>
<feature type="binding site" evidence="2">
    <location>
        <position position="210"/>
    </location>
    <ligand>
        <name>Mg(2+)</name>
        <dbReference type="ChEBI" id="CHEBI:18420"/>
        <label>3</label>
    </ligand>
</feature>
<comment type="catalytic activity">
    <reaction evidence="2">
        <text>thiamine phosphate + ATP = thiamine diphosphate + ADP</text>
        <dbReference type="Rhea" id="RHEA:15913"/>
        <dbReference type="ChEBI" id="CHEBI:30616"/>
        <dbReference type="ChEBI" id="CHEBI:37575"/>
        <dbReference type="ChEBI" id="CHEBI:58937"/>
        <dbReference type="ChEBI" id="CHEBI:456216"/>
        <dbReference type="EC" id="2.7.4.16"/>
    </reaction>
</comment>
<keyword evidence="2" id="KW-0479">Metal-binding</keyword>
<comment type="miscellaneous">
    <text evidence="2">Reaction mechanism of ThiL seems to utilize a direct, inline transfer of the gamma-phosphate of ATP to TMP rather than a phosphorylated enzyme intermediate.</text>
</comment>
<keyword evidence="6" id="KW-1185">Reference proteome</keyword>
<dbReference type="InterPro" id="IPR016188">
    <property type="entry name" value="PurM-like_N"/>
</dbReference>
<dbReference type="GO" id="GO:0009030">
    <property type="term" value="F:thiamine-phosphate kinase activity"/>
    <property type="evidence" value="ECO:0007669"/>
    <property type="project" value="UniProtKB-UniRule"/>
</dbReference>
<feature type="binding site" evidence="2">
    <location>
        <position position="43"/>
    </location>
    <ligand>
        <name>Mg(2+)</name>
        <dbReference type="ChEBI" id="CHEBI:18420"/>
        <label>1</label>
    </ligand>
</feature>
<comment type="function">
    <text evidence="2">Catalyzes the ATP-dependent phosphorylation of thiamine-monophosphate (TMP) to form thiamine-pyrophosphate (TPP), the active form of vitamin B1.</text>
</comment>
<dbReference type="UniPathway" id="UPA00060">
    <property type="reaction ID" value="UER00142"/>
</dbReference>
<feature type="binding site" evidence="2">
    <location>
        <position position="118"/>
    </location>
    <ligand>
        <name>Mg(2+)</name>
        <dbReference type="ChEBI" id="CHEBI:18420"/>
        <label>1</label>
    </ligand>
</feature>
<evidence type="ECO:0000259" key="3">
    <source>
        <dbReference type="Pfam" id="PF00586"/>
    </source>
</evidence>
<evidence type="ECO:0000313" key="5">
    <source>
        <dbReference type="EMBL" id="AWB34314.1"/>
    </source>
</evidence>
<dbReference type="SUPFAM" id="SSF55326">
    <property type="entry name" value="PurM N-terminal domain-like"/>
    <property type="match status" value="1"/>
</dbReference>
<feature type="binding site" evidence="2">
    <location>
        <position position="43"/>
    </location>
    <ligand>
        <name>Mg(2+)</name>
        <dbReference type="ChEBI" id="CHEBI:18420"/>
        <label>2</label>
    </ligand>
</feature>
<dbReference type="KEGG" id="boz:DBV39_12040"/>
<feature type="binding site" evidence="2">
    <location>
        <position position="145"/>
    </location>
    <ligand>
        <name>ATP</name>
        <dbReference type="ChEBI" id="CHEBI:30616"/>
    </ligand>
</feature>
<dbReference type="GO" id="GO:0009228">
    <property type="term" value="P:thiamine biosynthetic process"/>
    <property type="evidence" value="ECO:0007669"/>
    <property type="project" value="UniProtKB-KW"/>
</dbReference>
<dbReference type="OrthoDB" id="9802811at2"/>
<feature type="domain" description="PurM-like C-terminal" evidence="4">
    <location>
        <begin position="149"/>
        <end position="300"/>
    </location>
</feature>
<dbReference type="SUPFAM" id="SSF56042">
    <property type="entry name" value="PurM C-terminal domain-like"/>
    <property type="match status" value="1"/>
</dbReference>
<accession>A0A2R4XKK7</accession>
<feature type="binding site" evidence="2">
    <location>
        <position position="71"/>
    </location>
    <ligand>
        <name>Mg(2+)</name>
        <dbReference type="ChEBI" id="CHEBI:18420"/>
        <label>4</label>
    </ligand>
</feature>
<dbReference type="GO" id="GO:0009229">
    <property type="term" value="P:thiamine diphosphate biosynthetic process"/>
    <property type="evidence" value="ECO:0007669"/>
    <property type="project" value="UniProtKB-UniRule"/>
</dbReference>
<evidence type="ECO:0000256" key="1">
    <source>
        <dbReference type="ARBA" id="ARBA00022977"/>
    </source>
</evidence>
<dbReference type="NCBIfam" id="TIGR01379">
    <property type="entry name" value="thiL"/>
    <property type="match status" value="1"/>
</dbReference>
<feature type="binding site" evidence="2">
    <location>
        <position position="50"/>
    </location>
    <ligand>
        <name>substrate</name>
    </ligand>
</feature>
<protein>
    <recommendedName>
        <fullName evidence="2">Thiamine-monophosphate kinase</fullName>
        <shortName evidence="2">TMP kinase</shortName>
        <shortName evidence="2">Thiamine-phosphate kinase</shortName>
        <ecNumber evidence="2">2.7.4.16</ecNumber>
    </recommendedName>
</protein>
<keyword evidence="2" id="KW-0067">ATP-binding</keyword>
<dbReference type="Gene3D" id="3.90.650.10">
    <property type="entry name" value="PurM-like C-terminal domain"/>
    <property type="match status" value="1"/>
</dbReference>
<feature type="binding site" evidence="2">
    <location>
        <position position="260"/>
    </location>
    <ligand>
        <name>substrate</name>
    </ligand>
</feature>
<dbReference type="Proteomes" id="UP000244571">
    <property type="component" value="Chromosome"/>
</dbReference>
<dbReference type="InterPro" id="IPR010918">
    <property type="entry name" value="PurM-like_C_dom"/>
</dbReference>
<keyword evidence="2" id="KW-0460">Magnesium</keyword>
<sequence>MLGEFSLIREYFQDQVPSDTLGVGDDAARIPVPGATQVVACKDLLIEGRHFFPDVDPGTLGHKALAVNLSDLAAMGARPLGYLLGIGLRTVQPDWLKAFSGGMVGLGRRFECPLVGGDTVRVSGEIVISVTALGTLPAGQTGLLRQAAKPGDDIWVSGYLGAAHIALSGLQGDTRVSRECLAATRSSLETPEPRVALGQALLGIAHAAIDISDGLAQDLGHILEESGCGAILRCADLPLDPRLDGLPQDLQIRAALTGGDDYELCFTAPASKRADLSRLSQTCGLALSRVGVIRKGSGLNVLDTNGRQMELQHVGFDHFRRDVNER</sequence>
<dbReference type="Gene3D" id="3.30.1330.10">
    <property type="entry name" value="PurM-like, N-terminal domain"/>
    <property type="match status" value="1"/>
</dbReference>
<dbReference type="GO" id="GO:0000287">
    <property type="term" value="F:magnesium ion binding"/>
    <property type="evidence" value="ECO:0007669"/>
    <property type="project" value="UniProtKB-UniRule"/>
</dbReference>
<feature type="binding site" evidence="2">
    <location>
        <position position="213"/>
    </location>
    <ligand>
        <name>Mg(2+)</name>
        <dbReference type="ChEBI" id="CHEBI:18420"/>
        <label>5</label>
    </ligand>
</feature>
<dbReference type="EC" id="2.7.4.16" evidence="2"/>
<feature type="binding site" evidence="2">
    <location>
        <begin position="117"/>
        <end position="118"/>
    </location>
    <ligand>
        <name>ATP</name>
        <dbReference type="ChEBI" id="CHEBI:30616"/>
    </ligand>
</feature>
<keyword evidence="2" id="KW-0547">Nucleotide-binding</keyword>
<comment type="caution">
    <text evidence="2">Lacks conserved residue(s) required for the propagation of feature annotation.</text>
</comment>
<dbReference type="InterPro" id="IPR006283">
    <property type="entry name" value="ThiL-like"/>
</dbReference>
<feature type="binding site" evidence="2">
    <location>
        <position position="26"/>
    </location>
    <ligand>
        <name>Mg(2+)</name>
        <dbReference type="ChEBI" id="CHEBI:18420"/>
        <label>3</label>
    </ligand>
</feature>
<dbReference type="Pfam" id="PF00586">
    <property type="entry name" value="AIRS"/>
    <property type="match status" value="1"/>
</dbReference>
<comment type="pathway">
    <text evidence="2">Cofactor biosynthesis; thiamine diphosphate biosynthesis; thiamine diphosphate from thiamine phosphate: step 1/1.</text>
</comment>
<dbReference type="PANTHER" id="PTHR30270:SF0">
    <property type="entry name" value="THIAMINE-MONOPHOSPHATE KINASE"/>
    <property type="match status" value="1"/>
</dbReference>
<keyword evidence="2" id="KW-0808">Transferase</keyword>
<evidence type="ECO:0000259" key="4">
    <source>
        <dbReference type="Pfam" id="PF02769"/>
    </source>
</evidence>
<evidence type="ECO:0000313" key="6">
    <source>
        <dbReference type="Proteomes" id="UP000244571"/>
    </source>
</evidence>
<organism evidence="5 6">
    <name type="scientific">Orrella marina</name>
    <dbReference type="NCBI Taxonomy" id="2163011"/>
    <lineage>
        <taxon>Bacteria</taxon>
        <taxon>Pseudomonadati</taxon>
        <taxon>Pseudomonadota</taxon>
        <taxon>Betaproteobacteria</taxon>
        <taxon>Burkholderiales</taxon>
        <taxon>Alcaligenaceae</taxon>
        <taxon>Orrella</taxon>
    </lineage>
</organism>
<dbReference type="EMBL" id="CP028901">
    <property type="protein sequence ID" value="AWB34314.1"/>
    <property type="molecule type" value="Genomic_DNA"/>
</dbReference>
<dbReference type="PANTHER" id="PTHR30270">
    <property type="entry name" value="THIAMINE-MONOPHOSPHATE KINASE"/>
    <property type="match status" value="1"/>
</dbReference>
<gene>
    <name evidence="2 5" type="primary">thiL</name>
    <name evidence="5" type="ORF">DBV39_12040</name>
</gene>
<reference evidence="5 6" key="1">
    <citation type="submission" date="2018-04" db="EMBL/GenBank/DDBJ databases">
        <title>Bordetella sp. HZ20 isolated from seawater.</title>
        <authorList>
            <person name="Sun C."/>
        </authorList>
    </citation>
    <scope>NUCLEOTIDE SEQUENCE [LARGE SCALE GENOMIC DNA]</scope>
    <source>
        <strain evidence="5 6">HZ20</strain>
    </source>
</reference>
<dbReference type="GO" id="GO:0005524">
    <property type="term" value="F:ATP binding"/>
    <property type="evidence" value="ECO:0007669"/>
    <property type="project" value="UniProtKB-UniRule"/>
</dbReference>
<dbReference type="CDD" id="cd02194">
    <property type="entry name" value="ThiL"/>
    <property type="match status" value="1"/>
</dbReference>